<name>A0ACB8A868_9AGAM</name>
<accession>A0ACB8A868</accession>
<dbReference type="EMBL" id="MU267759">
    <property type="protein sequence ID" value="KAH7909449.1"/>
    <property type="molecule type" value="Genomic_DNA"/>
</dbReference>
<keyword evidence="2" id="KW-1185">Reference proteome</keyword>
<sequence>MALNWAMLDARRLPVPLPNEHTIITVDSQVEYALAIPDRPQGTGNIDPRGVKRMKETGRLWLTDQRLVFTTPGGGKLKPSFDSLSIPLPSILSTKFEQPFFGANYLAMDVKPSADGGLNDGTVLEIRFNDRGIFEFVNTLEKTRERAIYMKRQSSLEEDEGLPVYTSSAGPSAHEDMPPGYDG</sequence>
<dbReference type="Proteomes" id="UP000790377">
    <property type="component" value="Unassembled WGS sequence"/>
</dbReference>
<evidence type="ECO:0000313" key="2">
    <source>
        <dbReference type="Proteomes" id="UP000790377"/>
    </source>
</evidence>
<evidence type="ECO:0000313" key="1">
    <source>
        <dbReference type="EMBL" id="KAH7909449.1"/>
    </source>
</evidence>
<comment type="caution">
    <text evidence="1">The sequence shown here is derived from an EMBL/GenBank/DDBJ whole genome shotgun (WGS) entry which is preliminary data.</text>
</comment>
<proteinExistence type="predicted"/>
<protein>
    <submittedName>
        <fullName evidence="1">Uncharacterized protein</fullName>
    </submittedName>
</protein>
<organism evidence="1 2">
    <name type="scientific">Hygrophoropsis aurantiaca</name>
    <dbReference type="NCBI Taxonomy" id="72124"/>
    <lineage>
        <taxon>Eukaryota</taxon>
        <taxon>Fungi</taxon>
        <taxon>Dikarya</taxon>
        <taxon>Basidiomycota</taxon>
        <taxon>Agaricomycotina</taxon>
        <taxon>Agaricomycetes</taxon>
        <taxon>Agaricomycetidae</taxon>
        <taxon>Boletales</taxon>
        <taxon>Coniophorineae</taxon>
        <taxon>Hygrophoropsidaceae</taxon>
        <taxon>Hygrophoropsis</taxon>
    </lineage>
</organism>
<reference evidence="1" key="1">
    <citation type="journal article" date="2021" name="New Phytol.">
        <title>Evolutionary innovations through gain and loss of genes in the ectomycorrhizal Boletales.</title>
        <authorList>
            <person name="Wu G."/>
            <person name="Miyauchi S."/>
            <person name="Morin E."/>
            <person name="Kuo A."/>
            <person name="Drula E."/>
            <person name="Varga T."/>
            <person name="Kohler A."/>
            <person name="Feng B."/>
            <person name="Cao Y."/>
            <person name="Lipzen A."/>
            <person name="Daum C."/>
            <person name="Hundley H."/>
            <person name="Pangilinan J."/>
            <person name="Johnson J."/>
            <person name="Barry K."/>
            <person name="LaButti K."/>
            <person name="Ng V."/>
            <person name="Ahrendt S."/>
            <person name="Min B."/>
            <person name="Choi I.G."/>
            <person name="Park H."/>
            <person name="Plett J.M."/>
            <person name="Magnuson J."/>
            <person name="Spatafora J.W."/>
            <person name="Nagy L.G."/>
            <person name="Henrissat B."/>
            <person name="Grigoriev I.V."/>
            <person name="Yang Z.L."/>
            <person name="Xu J."/>
            <person name="Martin F.M."/>
        </authorList>
    </citation>
    <scope>NUCLEOTIDE SEQUENCE</scope>
    <source>
        <strain evidence="1">ATCC 28755</strain>
    </source>
</reference>
<gene>
    <name evidence="1" type="ORF">BJ138DRAFT_230392</name>
</gene>